<protein>
    <submittedName>
        <fullName evidence="2">Uncharacterized protein</fullName>
    </submittedName>
</protein>
<organism evidence="2 3">
    <name type="scientific">Dreissena polymorpha</name>
    <name type="common">Zebra mussel</name>
    <name type="synonym">Mytilus polymorpha</name>
    <dbReference type="NCBI Taxonomy" id="45954"/>
    <lineage>
        <taxon>Eukaryota</taxon>
        <taxon>Metazoa</taxon>
        <taxon>Spiralia</taxon>
        <taxon>Lophotrochozoa</taxon>
        <taxon>Mollusca</taxon>
        <taxon>Bivalvia</taxon>
        <taxon>Autobranchia</taxon>
        <taxon>Heteroconchia</taxon>
        <taxon>Euheterodonta</taxon>
        <taxon>Imparidentia</taxon>
        <taxon>Neoheterodontei</taxon>
        <taxon>Myida</taxon>
        <taxon>Dreissenoidea</taxon>
        <taxon>Dreissenidae</taxon>
        <taxon>Dreissena</taxon>
    </lineage>
</organism>
<feature type="coiled-coil region" evidence="1">
    <location>
        <begin position="18"/>
        <end position="61"/>
    </location>
</feature>
<dbReference type="AlphaFoldDB" id="A0A9D4E110"/>
<comment type="caution">
    <text evidence="2">The sequence shown here is derived from an EMBL/GenBank/DDBJ whole genome shotgun (WGS) entry which is preliminary data.</text>
</comment>
<evidence type="ECO:0000313" key="3">
    <source>
        <dbReference type="Proteomes" id="UP000828390"/>
    </source>
</evidence>
<name>A0A9D4E110_DREPO</name>
<keyword evidence="1" id="KW-0175">Coiled coil</keyword>
<accession>A0A9D4E110</accession>
<dbReference type="EMBL" id="JAIWYP010000009">
    <property type="protein sequence ID" value="KAH3770100.1"/>
    <property type="molecule type" value="Genomic_DNA"/>
</dbReference>
<evidence type="ECO:0000256" key="1">
    <source>
        <dbReference type="SAM" id="Coils"/>
    </source>
</evidence>
<proteinExistence type="predicted"/>
<gene>
    <name evidence="2" type="ORF">DPMN_171380</name>
</gene>
<reference evidence="2" key="1">
    <citation type="journal article" date="2019" name="bioRxiv">
        <title>The Genome of the Zebra Mussel, Dreissena polymorpha: A Resource for Invasive Species Research.</title>
        <authorList>
            <person name="McCartney M.A."/>
            <person name="Auch B."/>
            <person name="Kono T."/>
            <person name="Mallez S."/>
            <person name="Zhang Y."/>
            <person name="Obille A."/>
            <person name="Becker A."/>
            <person name="Abrahante J.E."/>
            <person name="Garbe J."/>
            <person name="Badalamenti J.P."/>
            <person name="Herman A."/>
            <person name="Mangelson H."/>
            <person name="Liachko I."/>
            <person name="Sullivan S."/>
            <person name="Sone E.D."/>
            <person name="Koren S."/>
            <person name="Silverstein K.A.T."/>
            <person name="Beckman K.B."/>
            <person name="Gohl D.M."/>
        </authorList>
    </citation>
    <scope>NUCLEOTIDE SEQUENCE</scope>
    <source>
        <strain evidence="2">Duluth1</strain>
        <tissue evidence="2">Whole animal</tissue>
    </source>
</reference>
<keyword evidence="3" id="KW-1185">Reference proteome</keyword>
<reference evidence="2" key="2">
    <citation type="submission" date="2020-11" db="EMBL/GenBank/DDBJ databases">
        <authorList>
            <person name="McCartney M.A."/>
            <person name="Auch B."/>
            <person name="Kono T."/>
            <person name="Mallez S."/>
            <person name="Becker A."/>
            <person name="Gohl D.M."/>
            <person name="Silverstein K.A.T."/>
            <person name="Koren S."/>
            <person name="Bechman K.B."/>
            <person name="Herman A."/>
            <person name="Abrahante J.E."/>
            <person name="Garbe J."/>
        </authorList>
    </citation>
    <scope>NUCLEOTIDE SEQUENCE</scope>
    <source>
        <strain evidence="2">Duluth1</strain>
        <tissue evidence="2">Whole animal</tissue>
    </source>
</reference>
<evidence type="ECO:0000313" key="2">
    <source>
        <dbReference type="EMBL" id="KAH3770100.1"/>
    </source>
</evidence>
<sequence>MAGSEVNQYGVLQLPDDEEVYEQQLLVMKEELEMLKQRRVFQETKKELDRQRAKVESLKGKNAPQNAPEVASLKEVQQLLGKLNFSCIHKQITELASRDICGEL</sequence>
<dbReference type="Proteomes" id="UP000828390">
    <property type="component" value="Unassembled WGS sequence"/>
</dbReference>